<proteinExistence type="predicted"/>
<organism evidence="1 2">
    <name type="scientific">Tumebacillus permanentifrigoris</name>
    <dbReference type="NCBI Taxonomy" id="378543"/>
    <lineage>
        <taxon>Bacteria</taxon>
        <taxon>Bacillati</taxon>
        <taxon>Bacillota</taxon>
        <taxon>Bacilli</taxon>
        <taxon>Bacillales</taxon>
        <taxon>Alicyclobacillaceae</taxon>
        <taxon>Tumebacillus</taxon>
    </lineage>
</organism>
<gene>
    <name evidence="1" type="ORF">C7459_101404</name>
</gene>
<evidence type="ECO:0000313" key="2">
    <source>
        <dbReference type="Proteomes" id="UP000245634"/>
    </source>
</evidence>
<dbReference type="AlphaFoldDB" id="A0A316DFZ5"/>
<protein>
    <submittedName>
        <fullName evidence="1">Uncharacterized protein</fullName>
    </submittedName>
</protein>
<accession>A0A316DFZ5</accession>
<keyword evidence="2" id="KW-1185">Reference proteome</keyword>
<name>A0A316DFZ5_9BACL</name>
<reference evidence="1 2" key="1">
    <citation type="submission" date="2018-05" db="EMBL/GenBank/DDBJ databases">
        <title>Genomic Encyclopedia of Type Strains, Phase IV (KMG-IV): sequencing the most valuable type-strain genomes for metagenomic binning, comparative biology and taxonomic classification.</title>
        <authorList>
            <person name="Goeker M."/>
        </authorList>
    </citation>
    <scope>NUCLEOTIDE SEQUENCE [LARGE SCALE GENOMIC DNA]</scope>
    <source>
        <strain evidence="1 2">DSM 18773</strain>
    </source>
</reference>
<comment type="caution">
    <text evidence="1">The sequence shown here is derived from an EMBL/GenBank/DDBJ whole genome shotgun (WGS) entry which is preliminary data.</text>
</comment>
<dbReference type="Proteomes" id="UP000245634">
    <property type="component" value="Unassembled WGS sequence"/>
</dbReference>
<sequence>MNYTLDTQVEGRQVTLDEVLSSHDRTLVAFVRHLG</sequence>
<dbReference type="EMBL" id="QGGL01000001">
    <property type="protein sequence ID" value="PWK16538.1"/>
    <property type="molecule type" value="Genomic_DNA"/>
</dbReference>
<evidence type="ECO:0000313" key="1">
    <source>
        <dbReference type="EMBL" id="PWK16538.1"/>
    </source>
</evidence>